<evidence type="ECO:0000313" key="1">
    <source>
        <dbReference type="EMBL" id="KAK8976487.1"/>
    </source>
</evidence>
<comment type="caution">
    <text evidence="1">The sequence shown here is derived from an EMBL/GenBank/DDBJ whole genome shotgun (WGS) entry which is preliminary data.</text>
</comment>
<accession>A0ABR2NKI5</accession>
<reference evidence="1 2" key="1">
    <citation type="journal article" date="2024" name="G3 (Bethesda)">
        <title>Genome assembly of Hibiscus sabdariffa L. provides insights into metabolisms of medicinal natural products.</title>
        <authorList>
            <person name="Kim T."/>
        </authorList>
    </citation>
    <scope>NUCLEOTIDE SEQUENCE [LARGE SCALE GENOMIC DNA]</scope>
    <source>
        <strain evidence="1">TK-2024</strain>
        <tissue evidence="1">Old leaves</tissue>
    </source>
</reference>
<sequence length="130" mass="14797">MANISSSSAKYTMVVAKNRWEEQGFFLDDSQVSYGLEPIIYNRLLELSWFRLIRQLARANLNWVLEFYTNNAAGADNATVRGRRVAANATIINSILDMPNDDPSLYAMLGALEDEDYKQIKDFLYDEGTT</sequence>
<keyword evidence="2" id="KW-1185">Reference proteome</keyword>
<protein>
    <submittedName>
        <fullName evidence="1">Uncharacterized protein</fullName>
    </submittedName>
</protein>
<dbReference type="EMBL" id="JBBPBN010000130">
    <property type="protein sequence ID" value="KAK8976487.1"/>
    <property type="molecule type" value="Genomic_DNA"/>
</dbReference>
<proteinExistence type="predicted"/>
<organism evidence="1 2">
    <name type="scientific">Hibiscus sabdariffa</name>
    <name type="common">roselle</name>
    <dbReference type="NCBI Taxonomy" id="183260"/>
    <lineage>
        <taxon>Eukaryota</taxon>
        <taxon>Viridiplantae</taxon>
        <taxon>Streptophyta</taxon>
        <taxon>Embryophyta</taxon>
        <taxon>Tracheophyta</taxon>
        <taxon>Spermatophyta</taxon>
        <taxon>Magnoliopsida</taxon>
        <taxon>eudicotyledons</taxon>
        <taxon>Gunneridae</taxon>
        <taxon>Pentapetalae</taxon>
        <taxon>rosids</taxon>
        <taxon>malvids</taxon>
        <taxon>Malvales</taxon>
        <taxon>Malvaceae</taxon>
        <taxon>Malvoideae</taxon>
        <taxon>Hibiscus</taxon>
    </lineage>
</organism>
<name>A0ABR2NKI5_9ROSI</name>
<gene>
    <name evidence="1" type="ORF">V6N11_001630</name>
</gene>
<dbReference type="Proteomes" id="UP001396334">
    <property type="component" value="Unassembled WGS sequence"/>
</dbReference>
<evidence type="ECO:0000313" key="2">
    <source>
        <dbReference type="Proteomes" id="UP001396334"/>
    </source>
</evidence>